<dbReference type="InterPro" id="IPR005511">
    <property type="entry name" value="SMP-30"/>
</dbReference>
<proteinExistence type="inferred from homology"/>
<protein>
    <submittedName>
        <fullName evidence="5">SMP-30/gluconolactonase/LRE family protein</fullName>
    </submittedName>
</protein>
<evidence type="ECO:0000259" key="4">
    <source>
        <dbReference type="Pfam" id="PF08450"/>
    </source>
</evidence>
<feature type="active site" description="Proton donor/acceptor" evidence="2">
    <location>
        <position position="195"/>
    </location>
</feature>
<dbReference type="GO" id="GO:0019853">
    <property type="term" value="P:L-ascorbic acid biosynthetic process"/>
    <property type="evidence" value="ECO:0007669"/>
    <property type="project" value="TreeGrafter"/>
</dbReference>
<evidence type="ECO:0000313" key="6">
    <source>
        <dbReference type="Proteomes" id="UP001221217"/>
    </source>
</evidence>
<comment type="caution">
    <text evidence="5">The sequence shown here is derived from an EMBL/GenBank/DDBJ whole genome shotgun (WGS) entry which is preliminary data.</text>
</comment>
<feature type="binding site" evidence="3">
    <location>
        <position position="195"/>
    </location>
    <ligand>
        <name>a divalent metal cation</name>
        <dbReference type="ChEBI" id="CHEBI:60240"/>
    </ligand>
</feature>
<dbReference type="Proteomes" id="UP001221217">
    <property type="component" value="Unassembled WGS sequence"/>
</dbReference>
<evidence type="ECO:0000313" key="5">
    <source>
        <dbReference type="EMBL" id="MDC7228472.1"/>
    </source>
</evidence>
<comment type="similarity">
    <text evidence="1">Belongs to the SMP-30/CGR1 family.</text>
</comment>
<dbReference type="GO" id="GO:0005509">
    <property type="term" value="F:calcium ion binding"/>
    <property type="evidence" value="ECO:0007669"/>
    <property type="project" value="TreeGrafter"/>
</dbReference>
<sequence length="276" mass="30784">MFNLLEKGPFDCGETPLWDEQSGSVIWVDASSNMIYSREIDSGRLKSYNTGLPVSAIRKAEDGNFYLLTKWGLYLWSRRGSGIVIGGRDFLDSGDTLRFNDGVPLAGAGFIAGTFDEADLSNDRGAFYRINLNGGFEVLDTGLHVTNGIAEDSYGNYYLSEMYRNRILRYEVSADGSVGERIVHIEFNDDEGKPDGLLCDKDDNLWVAHWLGWKLSCWSRDGERLREVRAPIASPTCFCFADSEEKSLYVTTATLELTEGDFKKGPDAGALFRLDL</sequence>
<feature type="domain" description="SMP-30/Gluconolactonase/LRE-like region" evidence="4">
    <location>
        <begin position="12"/>
        <end position="254"/>
    </location>
</feature>
<dbReference type="PANTHER" id="PTHR10907">
    <property type="entry name" value="REGUCALCIN"/>
    <property type="match status" value="1"/>
</dbReference>
<dbReference type="SUPFAM" id="SSF63829">
    <property type="entry name" value="Calcium-dependent phosphotriesterase"/>
    <property type="match status" value="1"/>
</dbReference>
<feature type="binding site" evidence="3">
    <location>
        <position position="14"/>
    </location>
    <ligand>
        <name>a divalent metal cation</name>
        <dbReference type="ChEBI" id="CHEBI:60240"/>
    </ligand>
</feature>
<feature type="binding site" evidence="3">
    <location>
        <position position="100"/>
    </location>
    <ligand>
        <name>substrate</name>
    </ligand>
</feature>
<feature type="binding site" evidence="3">
    <location>
        <position position="98"/>
    </location>
    <ligand>
        <name>substrate</name>
    </ligand>
</feature>
<feature type="binding site" evidence="3">
    <location>
        <position position="147"/>
    </location>
    <ligand>
        <name>a divalent metal cation</name>
        <dbReference type="ChEBI" id="CHEBI:60240"/>
    </ligand>
</feature>
<dbReference type="PANTHER" id="PTHR10907:SF47">
    <property type="entry name" value="REGUCALCIN"/>
    <property type="match status" value="1"/>
</dbReference>
<comment type="cofactor">
    <cofactor evidence="3">
        <name>Zn(2+)</name>
        <dbReference type="ChEBI" id="CHEBI:29105"/>
    </cofactor>
    <text evidence="3">Binds 1 divalent metal cation per subunit.</text>
</comment>
<accession>A0AAJ1IFN8</accession>
<dbReference type="AlphaFoldDB" id="A0AAJ1IFN8"/>
<dbReference type="PRINTS" id="PR01790">
    <property type="entry name" value="SMP30FAMILY"/>
</dbReference>
<dbReference type="GO" id="GO:0004341">
    <property type="term" value="F:gluconolactonase activity"/>
    <property type="evidence" value="ECO:0007669"/>
    <property type="project" value="TreeGrafter"/>
</dbReference>
<name>A0AAJ1IFN8_9SPIO</name>
<dbReference type="Pfam" id="PF08450">
    <property type="entry name" value="SGL"/>
    <property type="match status" value="1"/>
</dbReference>
<reference evidence="5 6" key="1">
    <citation type="submission" date="2022-12" db="EMBL/GenBank/DDBJ databases">
        <title>Metagenome assembled genome from gulf of manar.</title>
        <authorList>
            <person name="Kohli P."/>
            <person name="Pk S."/>
            <person name="Venkata Ramana C."/>
            <person name="Sasikala C."/>
        </authorList>
    </citation>
    <scope>NUCLEOTIDE SEQUENCE [LARGE SCALE GENOMIC DNA]</scope>
    <source>
        <strain evidence="5">JB008</strain>
    </source>
</reference>
<dbReference type="InterPro" id="IPR013658">
    <property type="entry name" value="SGL"/>
</dbReference>
<evidence type="ECO:0000256" key="2">
    <source>
        <dbReference type="PIRSR" id="PIRSR605511-1"/>
    </source>
</evidence>
<gene>
    <name evidence="5" type="ORF">PQJ61_17050</name>
</gene>
<evidence type="ECO:0000256" key="3">
    <source>
        <dbReference type="PIRSR" id="PIRSR605511-2"/>
    </source>
</evidence>
<evidence type="ECO:0000256" key="1">
    <source>
        <dbReference type="ARBA" id="ARBA00008853"/>
    </source>
</evidence>
<organism evidence="5 6">
    <name type="scientific">Candidatus Thalassospirochaeta sargassi</name>
    <dbReference type="NCBI Taxonomy" id="3119039"/>
    <lineage>
        <taxon>Bacteria</taxon>
        <taxon>Pseudomonadati</taxon>
        <taxon>Spirochaetota</taxon>
        <taxon>Spirochaetia</taxon>
        <taxon>Spirochaetales</taxon>
        <taxon>Spirochaetaceae</taxon>
        <taxon>Candidatus Thalassospirochaeta</taxon>
    </lineage>
</organism>
<dbReference type="Gene3D" id="2.120.10.30">
    <property type="entry name" value="TolB, C-terminal domain"/>
    <property type="match status" value="1"/>
</dbReference>
<dbReference type="InterPro" id="IPR011042">
    <property type="entry name" value="6-blade_b-propeller_TolB-like"/>
</dbReference>
<keyword evidence="3" id="KW-0479">Metal-binding</keyword>
<keyword evidence="3" id="KW-0862">Zinc</keyword>
<dbReference type="EMBL" id="JAQQAL010000049">
    <property type="protein sequence ID" value="MDC7228472.1"/>
    <property type="molecule type" value="Genomic_DNA"/>
</dbReference>